<dbReference type="AlphaFoldDB" id="A0A543IUE8"/>
<comment type="caution">
    <text evidence="2">The sequence shown here is derived from an EMBL/GenBank/DDBJ whole genome shotgun (WGS) entry which is preliminary data.</text>
</comment>
<keyword evidence="3" id="KW-1185">Reference proteome</keyword>
<evidence type="ECO:0000256" key="1">
    <source>
        <dbReference type="SAM" id="MobiDB-lite"/>
    </source>
</evidence>
<dbReference type="Proteomes" id="UP000319213">
    <property type="component" value="Unassembled WGS sequence"/>
</dbReference>
<dbReference type="EMBL" id="VFPQ01000001">
    <property type="protein sequence ID" value="TQM74194.1"/>
    <property type="molecule type" value="Genomic_DNA"/>
</dbReference>
<evidence type="ECO:0000313" key="2">
    <source>
        <dbReference type="EMBL" id="TQM74194.1"/>
    </source>
</evidence>
<proteinExistence type="predicted"/>
<accession>A0A543IUE8</accession>
<feature type="region of interest" description="Disordered" evidence="1">
    <location>
        <begin position="32"/>
        <end position="104"/>
    </location>
</feature>
<feature type="compositionally biased region" description="Basic and acidic residues" evidence="1">
    <location>
        <begin position="62"/>
        <end position="72"/>
    </location>
</feature>
<protein>
    <submittedName>
        <fullName evidence="2">Uncharacterized protein</fullName>
    </submittedName>
</protein>
<evidence type="ECO:0000313" key="3">
    <source>
        <dbReference type="Proteomes" id="UP000319213"/>
    </source>
</evidence>
<organism evidence="2 3">
    <name type="scientific">Thermopolyspora flexuosa</name>
    <dbReference type="NCBI Taxonomy" id="103836"/>
    <lineage>
        <taxon>Bacteria</taxon>
        <taxon>Bacillati</taxon>
        <taxon>Actinomycetota</taxon>
        <taxon>Actinomycetes</taxon>
        <taxon>Streptosporangiales</taxon>
        <taxon>Streptosporangiaceae</taxon>
        <taxon>Thermopolyspora</taxon>
    </lineage>
</organism>
<sequence>MVERDSTVPQSLGYAVGGLARPIEAVVARAATGGRSSCRGGGSPWRTGVRVPSSCPPPMSRARGEIRSPADIRHRRVRPGPRARAETRACGRGAPVPRPRGMTWNAVPARGRVAFRDPATCVLRSCRRGRPRSHPLPSTRAPVRPQGIAFASLAGLGVRPLAVVATAGRMRSTVRATPVITAVRTGKASDRDRDGAWPVHAERFHQTARFPASVRLPACLVQGAHALPGRSPDGFGHRPGIGGPGLPYITSKTLGAIGGKWPPVTGGVISMPRRPVFRSDRRGRRDPFPSPFLPILCRRTARRWPPGTASRCFRRCHGHARPNPLSRTSPIWGKGVAVAETDRP</sequence>
<gene>
    <name evidence="2" type="ORF">FHX40_0859</name>
</gene>
<reference evidence="2 3" key="1">
    <citation type="submission" date="2019-06" db="EMBL/GenBank/DDBJ databases">
        <title>Sequencing the genomes of 1000 actinobacteria strains.</title>
        <authorList>
            <person name="Klenk H.-P."/>
        </authorList>
    </citation>
    <scope>NUCLEOTIDE SEQUENCE [LARGE SCALE GENOMIC DNA]</scope>
    <source>
        <strain evidence="2 3">DSM 43186</strain>
    </source>
</reference>
<name>A0A543IUE8_9ACTN</name>